<protein>
    <submittedName>
        <fullName evidence="1">Uncharacterized protein</fullName>
    </submittedName>
</protein>
<reference evidence="1 2" key="1">
    <citation type="submission" date="2021-06" db="EMBL/GenBank/DDBJ databases">
        <title>Caerostris extrusa draft genome.</title>
        <authorList>
            <person name="Kono N."/>
            <person name="Arakawa K."/>
        </authorList>
    </citation>
    <scope>NUCLEOTIDE SEQUENCE [LARGE SCALE GENOMIC DNA]</scope>
</reference>
<dbReference type="AlphaFoldDB" id="A0AAV4T2Y9"/>
<comment type="caution">
    <text evidence="1">The sequence shown here is derived from an EMBL/GenBank/DDBJ whole genome shotgun (WGS) entry which is preliminary data.</text>
</comment>
<name>A0AAV4T2Y9_CAEEX</name>
<accession>A0AAV4T2Y9</accession>
<dbReference type="EMBL" id="BPLR01010688">
    <property type="protein sequence ID" value="GIY41033.1"/>
    <property type="molecule type" value="Genomic_DNA"/>
</dbReference>
<keyword evidence="2" id="KW-1185">Reference proteome</keyword>
<evidence type="ECO:0000313" key="1">
    <source>
        <dbReference type="EMBL" id="GIY41033.1"/>
    </source>
</evidence>
<sequence length="197" mass="22374">MFCLPLLCVDNETCLKWQHPGPLKKKHCSISSWRRFFDLCSVPPAGALPSLAHFTGFPLIATSSQEDALKNWLERLQICNCTESQLGKGGQFVAMQFGKGERRFLKSCQWLPRTGVREGVVQTIVRAAARTKKSNGIKERQWRNYGGGKNTAALSVRRLMNITERRLSRCQIVNTPLHWLLCSFSQHRIRCSRAQSV</sequence>
<proteinExistence type="predicted"/>
<organism evidence="1 2">
    <name type="scientific">Caerostris extrusa</name>
    <name type="common">Bark spider</name>
    <name type="synonym">Caerostris bankana</name>
    <dbReference type="NCBI Taxonomy" id="172846"/>
    <lineage>
        <taxon>Eukaryota</taxon>
        <taxon>Metazoa</taxon>
        <taxon>Ecdysozoa</taxon>
        <taxon>Arthropoda</taxon>
        <taxon>Chelicerata</taxon>
        <taxon>Arachnida</taxon>
        <taxon>Araneae</taxon>
        <taxon>Araneomorphae</taxon>
        <taxon>Entelegynae</taxon>
        <taxon>Araneoidea</taxon>
        <taxon>Araneidae</taxon>
        <taxon>Caerostris</taxon>
    </lineage>
</organism>
<evidence type="ECO:0000313" key="2">
    <source>
        <dbReference type="Proteomes" id="UP001054945"/>
    </source>
</evidence>
<dbReference type="Proteomes" id="UP001054945">
    <property type="component" value="Unassembled WGS sequence"/>
</dbReference>
<gene>
    <name evidence="1" type="ORF">CEXT_540081</name>
</gene>